<name>A0A2Z4PV18_9GAMM</name>
<evidence type="ECO:0000313" key="1">
    <source>
        <dbReference type="EMBL" id="AWY01452.1"/>
    </source>
</evidence>
<organism evidence="1 2">
    <name type="scientific">Marinomonas primoryensis</name>
    <dbReference type="NCBI Taxonomy" id="178399"/>
    <lineage>
        <taxon>Bacteria</taxon>
        <taxon>Pseudomonadati</taxon>
        <taxon>Pseudomonadota</taxon>
        <taxon>Gammaproteobacteria</taxon>
        <taxon>Oceanospirillales</taxon>
        <taxon>Oceanospirillaceae</taxon>
        <taxon>Marinomonas</taxon>
    </lineage>
</organism>
<gene>
    <name evidence="1" type="ORF">A8139_16925</name>
</gene>
<dbReference type="AlphaFoldDB" id="A0A2Z4PV18"/>
<reference evidence="1 2" key="1">
    <citation type="submission" date="2016-06" db="EMBL/GenBank/DDBJ databases">
        <title>The sequenced genome of the ice-adhering bacterium Marinomonas primoryensis, from Antarctica.</title>
        <authorList>
            <person name="Graham L."/>
            <person name="Vance T.D.R."/>
            <person name="Davies P.L."/>
        </authorList>
    </citation>
    <scope>NUCLEOTIDE SEQUENCE [LARGE SCALE GENOMIC DNA]</scope>
    <source>
        <strain evidence="1 2">AceL</strain>
    </source>
</reference>
<dbReference type="Proteomes" id="UP000249898">
    <property type="component" value="Chromosome"/>
</dbReference>
<evidence type="ECO:0000313" key="2">
    <source>
        <dbReference type="Proteomes" id="UP000249898"/>
    </source>
</evidence>
<sequence>MLLSLPNLLGGFFGRECKHFGLGTSGGDAFKQFVGGFIGWVLWYKFAMKRFGYNRLSEFWFFCTCFSMVSARSLMPFRKAKLD</sequence>
<accession>A0A2Z4PV18</accession>
<dbReference type="EMBL" id="CP016181">
    <property type="protein sequence ID" value="AWY01452.1"/>
    <property type="molecule type" value="Genomic_DNA"/>
</dbReference>
<protein>
    <submittedName>
        <fullName evidence="1">Uncharacterized protein</fullName>
    </submittedName>
</protein>
<proteinExistence type="predicted"/>